<evidence type="ECO:0000313" key="3">
    <source>
        <dbReference type="EMBL" id="KAJ7206342.1"/>
    </source>
</evidence>
<evidence type="ECO:0000313" key="4">
    <source>
        <dbReference type="Proteomes" id="UP001219525"/>
    </source>
</evidence>
<feature type="transmembrane region" description="Helical" evidence="1">
    <location>
        <begin position="100"/>
        <end position="120"/>
    </location>
</feature>
<keyword evidence="1" id="KW-1133">Transmembrane helix</keyword>
<dbReference type="Pfam" id="PF20151">
    <property type="entry name" value="DUF6533"/>
    <property type="match status" value="1"/>
</dbReference>
<keyword evidence="4" id="KW-1185">Reference proteome</keyword>
<feature type="transmembrane region" description="Helical" evidence="1">
    <location>
        <begin position="63"/>
        <end position="80"/>
    </location>
</feature>
<feature type="transmembrane region" description="Helical" evidence="1">
    <location>
        <begin position="208"/>
        <end position="228"/>
    </location>
</feature>
<sequence length="279" mass="31271">MDSQSLDFCRFLKYTTNPCCTTLNIPPAIPSIFPQQPCNNLVAADNMDPGGIDYARFTYDHRIYRSFFLAGFSILVYDHLLTLHTEVKYIWKSKLRPSTLWFLLLSCVKLNIFSEVLVILQEFLIELTLIVRVFAMYGRNPWILAVLVAPVLLLVAVLLLMQWASITNGPPQILTAPDPGVPGCHLATPRTVTRPIGLYGLQAVGKGWAMYFGMIVLVNTANVFTFYFGDILLSAAFLSWFATSLSTTLLSHLILNLHEAYSIGIETEELNTVNLETLT</sequence>
<gene>
    <name evidence="3" type="ORF">GGX14DRAFT_643417</name>
</gene>
<feature type="transmembrane region" description="Helical" evidence="1">
    <location>
        <begin position="141"/>
        <end position="164"/>
    </location>
</feature>
<reference evidence="3" key="1">
    <citation type="submission" date="2023-03" db="EMBL/GenBank/DDBJ databases">
        <title>Massive genome expansion in bonnet fungi (Mycena s.s.) driven by repeated elements and novel gene families across ecological guilds.</title>
        <authorList>
            <consortium name="Lawrence Berkeley National Laboratory"/>
            <person name="Harder C.B."/>
            <person name="Miyauchi S."/>
            <person name="Viragh M."/>
            <person name="Kuo A."/>
            <person name="Thoen E."/>
            <person name="Andreopoulos B."/>
            <person name="Lu D."/>
            <person name="Skrede I."/>
            <person name="Drula E."/>
            <person name="Henrissat B."/>
            <person name="Morin E."/>
            <person name="Kohler A."/>
            <person name="Barry K."/>
            <person name="LaButti K."/>
            <person name="Morin E."/>
            <person name="Salamov A."/>
            <person name="Lipzen A."/>
            <person name="Mereny Z."/>
            <person name="Hegedus B."/>
            <person name="Baldrian P."/>
            <person name="Stursova M."/>
            <person name="Weitz H."/>
            <person name="Taylor A."/>
            <person name="Grigoriev I.V."/>
            <person name="Nagy L.G."/>
            <person name="Martin F."/>
            <person name="Kauserud H."/>
        </authorList>
    </citation>
    <scope>NUCLEOTIDE SEQUENCE</scope>
    <source>
        <strain evidence="3">9144</strain>
    </source>
</reference>
<dbReference type="AlphaFoldDB" id="A0AAD6VGC6"/>
<accession>A0AAD6VGC6</accession>
<feature type="transmembrane region" description="Helical" evidence="1">
    <location>
        <begin position="235"/>
        <end position="255"/>
    </location>
</feature>
<keyword evidence="1" id="KW-0812">Transmembrane</keyword>
<evidence type="ECO:0000259" key="2">
    <source>
        <dbReference type="Pfam" id="PF20151"/>
    </source>
</evidence>
<name>A0AAD6VGC6_9AGAR</name>
<keyword evidence="1" id="KW-0472">Membrane</keyword>
<dbReference type="EMBL" id="JARJCW010000040">
    <property type="protein sequence ID" value="KAJ7206342.1"/>
    <property type="molecule type" value="Genomic_DNA"/>
</dbReference>
<feature type="domain" description="DUF6533" evidence="2">
    <location>
        <begin position="67"/>
        <end position="104"/>
    </location>
</feature>
<comment type="caution">
    <text evidence="3">The sequence shown here is derived from an EMBL/GenBank/DDBJ whole genome shotgun (WGS) entry which is preliminary data.</text>
</comment>
<dbReference type="Proteomes" id="UP001219525">
    <property type="component" value="Unassembled WGS sequence"/>
</dbReference>
<organism evidence="3 4">
    <name type="scientific">Mycena pura</name>
    <dbReference type="NCBI Taxonomy" id="153505"/>
    <lineage>
        <taxon>Eukaryota</taxon>
        <taxon>Fungi</taxon>
        <taxon>Dikarya</taxon>
        <taxon>Basidiomycota</taxon>
        <taxon>Agaricomycotina</taxon>
        <taxon>Agaricomycetes</taxon>
        <taxon>Agaricomycetidae</taxon>
        <taxon>Agaricales</taxon>
        <taxon>Marasmiineae</taxon>
        <taxon>Mycenaceae</taxon>
        <taxon>Mycena</taxon>
    </lineage>
</organism>
<protein>
    <recommendedName>
        <fullName evidence="2">DUF6533 domain-containing protein</fullName>
    </recommendedName>
</protein>
<dbReference type="InterPro" id="IPR045340">
    <property type="entry name" value="DUF6533"/>
</dbReference>
<proteinExistence type="predicted"/>
<evidence type="ECO:0000256" key="1">
    <source>
        <dbReference type="SAM" id="Phobius"/>
    </source>
</evidence>